<feature type="chain" id="PRO_5040744731" evidence="1">
    <location>
        <begin position="27"/>
        <end position="140"/>
    </location>
</feature>
<protein>
    <submittedName>
        <fullName evidence="2">Uncharacterized protein</fullName>
    </submittedName>
</protein>
<evidence type="ECO:0000313" key="2">
    <source>
        <dbReference type="EMBL" id="MDC3986414.1"/>
    </source>
</evidence>
<sequence>MRRSIQNVLFAAASAAALLITGETRADINSVVVTETGDLEITFDAIAIPLRSSPFAAQAEVMAIYACGSGASETVHINLYTGRAFESNSTGRVLGMVTVHQPISQVQCAAPRLVYVRYTNVRILSEMGQPMIGRDVERAF</sequence>
<gene>
    <name evidence="2" type="ORF">KEG57_38415</name>
</gene>
<dbReference type="RefSeq" id="WP_272459422.1">
    <property type="nucleotide sequence ID" value="NZ_JAGTJJ010000038.1"/>
</dbReference>
<dbReference type="EMBL" id="JAGTJJ010000038">
    <property type="protein sequence ID" value="MDC3986414.1"/>
    <property type="molecule type" value="Genomic_DNA"/>
</dbReference>
<evidence type="ECO:0000313" key="3">
    <source>
        <dbReference type="Proteomes" id="UP001151081"/>
    </source>
</evidence>
<dbReference type="AlphaFoldDB" id="A0A9X3X9W3"/>
<feature type="signal peptide" evidence="1">
    <location>
        <begin position="1"/>
        <end position="26"/>
    </location>
</feature>
<comment type="caution">
    <text evidence="2">The sequence shown here is derived from an EMBL/GenBank/DDBJ whole genome shotgun (WGS) entry which is preliminary data.</text>
</comment>
<keyword evidence="1" id="KW-0732">Signal</keyword>
<proteinExistence type="predicted"/>
<name>A0A9X3X9W3_9BACT</name>
<accession>A0A9X3X9W3</accession>
<keyword evidence="3" id="KW-1185">Reference proteome</keyword>
<evidence type="ECO:0000256" key="1">
    <source>
        <dbReference type="SAM" id="SignalP"/>
    </source>
</evidence>
<reference evidence="2 3" key="1">
    <citation type="submission" date="2021-04" db="EMBL/GenBank/DDBJ databases">
        <title>Genome analysis of Polyangium sp.</title>
        <authorList>
            <person name="Li Y."/>
            <person name="Wang J."/>
        </authorList>
    </citation>
    <scope>NUCLEOTIDE SEQUENCE [LARGE SCALE GENOMIC DNA]</scope>
    <source>
        <strain evidence="2 3">SDU14</strain>
    </source>
</reference>
<dbReference type="Proteomes" id="UP001151081">
    <property type="component" value="Unassembled WGS sequence"/>
</dbReference>
<organism evidence="2 3">
    <name type="scientific">Polyangium jinanense</name>
    <dbReference type="NCBI Taxonomy" id="2829994"/>
    <lineage>
        <taxon>Bacteria</taxon>
        <taxon>Pseudomonadati</taxon>
        <taxon>Myxococcota</taxon>
        <taxon>Polyangia</taxon>
        <taxon>Polyangiales</taxon>
        <taxon>Polyangiaceae</taxon>
        <taxon>Polyangium</taxon>
    </lineage>
</organism>